<dbReference type="Proteomes" id="UP001054945">
    <property type="component" value="Unassembled WGS sequence"/>
</dbReference>
<proteinExistence type="predicted"/>
<feature type="compositionally biased region" description="Basic and acidic residues" evidence="1">
    <location>
        <begin position="1"/>
        <end position="12"/>
    </location>
</feature>
<name>A0AAV4WU30_CAEEX</name>
<protein>
    <submittedName>
        <fullName evidence="2">Uncharacterized protein</fullName>
    </submittedName>
</protein>
<accession>A0AAV4WU30</accession>
<organism evidence="2 3">
    <name type="scientific">Caerostris extrusa</name>
    <name type="common">Bark spider</name>
    <name type="synonym">Caerostris bankana</name>
    <dbReference type="NCBI Taxonomy" id="172846"/>
    <lineage>
        <taxon>Eukaryota</taxon>
        <taxon>Metazoa</taxon>
        <taxon>Ecdysozoa</taxon>
        <taxon>Arthropoda</taxon>
        <taxon>Chelicerata</taxon>
        <taxon>Arachnida</taxon>
        <taxon>Araneae</taxon>
        <taxon>Araneomorphae</taxon>
        <taxon>Entelegynae</taxon>
        <taxon>Araneoidea</taxon>
        <taxon>Araneidae</taxon>
        <taxon>Caerostris</taxon>
    </lineage>
</organism>
<keyword evidence="3" id="KW-1185">Reference proteome</keyword>
<reference evidence="2 3" key="1">
    <citation type="submission" date="2021-06" db="EMBL/GenBank/DDBJ databases">
        <title>Caerostris extrusa draft genome.</title>
        <authorList>
            <person name="Kono N."/>
            <person name="Arakawa K."/>
        </authorList>
    </citation>
    <scope>NUCLEOTIDE SEQUENCE [LARGE SCALE GENOMIC DNA]</scope>
</reference>
<evidence type="ECO:0000313" key="2">
    <source>
        <dbReference type="EMBL" id="GIY86440.1"/>
    </source>
</evidence>
<evidence type="ECO:0000313" key="3">
    <source>
        <dbReference type="Proteomes" id="UP001054945"/>
    </source>
</evidence>
<evidence type="ECO:0000256" key="1">
    <source>
        <dbReference type="SAM" id="MobiDB-lite"/>
    </source>
</evidence>
<sequence>MAKDEAEKERKASIGAIPENFPTGLSSLTAGLTTAPLPSSVTSYPTGLTMLPSGCREEQSAQFLTEKFKEHISGFERLLLRNKLSQNSVTLFPRGHCNERSIAVRCNNAPTQSASGLTCGQ</sequence>
<dbReference type="EMBL" id="BPLR01016795">
    <property type="protein sequence ID" value="GIY86440.1"/>
    <property type="molecule type" value="Genomic_DNA"/>
</dbReference>
<dbReference type="AlphaFoldDB" id="A0AAV4WU30"/>
<comment type="caution">
    <text evidence="2">The sequence shown here is derived from an EMBL/GenBank/DDBJ whole genome shotgun (WGS) entry which is preliminary data.</text>
</comment>
<gene>
    <name evidence="2" type="ORF">CEXT_811531</name>
</gene>
<feature type="region of interest" description="Disordered" evidence="1">
    <location>
        <begin position="1"/>
        <end position="21"/>
    </location>
</feature>